<evidence type="ECO:0000313" key="3">
    <source>
        <dbReference type="Proteomes" id="UP000000644"/>
    </source>
</evidence>
<dbReference type="PANTHER" id="PTHR34631:SF3">
    <property type="entry name" value="ISSOD12 TRANSPOSASE TNPA_ISSOD12"/>
    <property type="match status" value="1"/>
</dbReference>
<dbReference type="HOGENOM" id="CLU_062982_1_1_4"/>
<dbReference type="AlphaFoldDB" id="A1VUT6"/>
<dbReference type="Pfam" id="PF13737">
    <property type="entry name" value="DDE_Tnp_1_5"/>
    <property type="match status" value="1"/>
</dbReference>
<keyword evidence="2" id="KW-0614">Plasmid</keyword>
<protein>
    <submittedName>
        <fullName evidence="2">Transposase, IS4 family protein</fullName>
    </submittedName>
</protein>
<gene>
    <name evidence="2" type="ordered locus">Pnap_4125</name>
</gene>
<dbReference type="Proteomes" id="UP000000644">
    <property type="component" value="Plasmid pPNAP01"/>
</dbReference>
<sequence>MPKDTLLPSQPKGVYRVKNWPEYNAGLIERGNVTVWMDERMFSPALQTPGQRGRPQAYCDAMIQMLLTLKSVYRLPLRALQGFTTSLQHLALPGLPVPNYSTLSRRAKSLRVSLPVLRNAGEAVHLLVDSTGLKLFGEGEWKVRQHGYSKRRSWRKVHLALDAKTAQVCAVLMTHRDVDDASVLPELLAQLPPQTQVEIVGGDGAYDTKVARAAIAGCAALALIPPVEGAVHWPASQAGAPERNAAIDHIAQSGKQDWKDKSGYHCRSLVENLMYRFKTLTGDRLWARDVDVQDAEVAVRVGILNRMIVLARPNSVRIA</sequence>
<proteinExistence type="predicted"/>
<name>A1VUT6_POLNA</name>
<dbReference type="NCBIfam" id="NF033579">
    <property type="entry name" value="transpos_IS5_2"/>
    <property type="match status" value="1"/>
</dbReference>
<dbReference type="InterPro" id="IPR053172">
    <property type="entry name" value="Tn903_transposase"/>
</dbReference>
<dbReference type="KEGG" id="pna:Pnap_4125"/>
<evidence type="ECO:0000259" key="1">
    <source>
        <dbReference type="Pfam" id="PF13737"/>
    </source>
</evidence>
<feature type="domain" description="Transposase DDE" evidence="1">
    <location>
        <begin position="29"/>
        <end position="138"/>
    </location>
</feature>
<geneLocation type="plasmid" evidence="2 3">
    <name>pPNAP01</name>
</geneLocation>
<dbReference type="RefSeq" id="WP_011797795.1">
    <property type="nucleotide sequence ID" value="NC_008757.1"/>
</dbReference>
<reference evidence="3" key="1">
    <citation type="journal article" date="2009" name="Environ. Microbiol.">
        <title>The genome of Polaromonas naphthalenivorans strain CJ2, isolated from coal tar-contaminated sediment, reveals physiological and metabolic versatility and evolution through extensive horizontal gene transfer.</title>
        <authorList>
            <person name="Yagi J.M."/>
            <person name="Sims D."/>
            <person name="Brettin T."/>
            <person name="Bruce D."/>
            <person name="Madsen E.L."/>
        </authorList>
    </citation>
    <scope>NUCLEOTIDE SEQUENCE [LARGE SCALE GENOMIC DNA]</scope>
    <source>
        <strain evidence="3">CJ2</strain>
        <plasmid evidence="3">Plasmid pPNAP01</plasmid>
    </source>
</reference>
<keyword evidence="3" id="KW-1185">Reference proteome</keyword>
<dbReference type="PANTHER" id="PTHR34631">
    <property type="match status" value="1"/>
</dbReference>
<dbReference type="InterPro" id="IPR053520">
    <property type="entry name" value="Transposase_Tn903"/>
</dbReference>
<dbReference type="InterPro" id="IPR025668">
    <property type="entry name" value="Tnp_DDE_dom"/>
</dbReference>
<accession>A1VUT6</accession>
<organism evidence="2 3">
    <name type="scientific">Polaromonas naphthalenivorans (strain CJ2)</name>
    <dbReference type="NCBI Taxonomy" id="365044"/>
    <lineage>
        <taxon>Bacteria</taxon>
        <taxon>Pseudomonadati</taxon>
        <taxon>Pseudomonadota</taxon>
        <taxon>Betaproteobacteria</taxon>
        <taxon>Burkholderiales</taxon>
        <taxon>Comamonadaceae</taxon>
        <taxon>Polaromonas</taxon>
    </lineage>
</organism>
<dbReference type="OrthoDB" id="8451553at2"/>
<evidence type="ECO:0000313" key="2">
    <source>
        <dbReference type="EMBL" id="ABM39414.1"/>
    </source>
</evidence>
<dbReference type="EMBL" id="CP000530">
    <property type="protein sequence ID" value="ABM39414.1"/>
    <property type="molecule type" value="Genomic_DNA"/>
</dbReference>